<accession>A0AAP0EYY9</accession>
<comment type="caution">
    <text evidence="1">The sequence shown here is derived from an EMBL/GenBank/DDBJ whole genome shotgun (WGS) entry which is preliminary data.</text>
</comment>
<evidence type="ECO:0000313" key="2">
    <source>
        <dbReference type="Proteomes" id="UP001417504"/>
    </source>
</evidence>
<protein>
    <submittedName>
        <fullName evidence="1">Uncharacterized protein</fullName>
    </submittedName>
</protein>
<dbReference type="EMBL" id="JBBNAE010000008">
    <property type="protein sequence ID" value="KAK9102280.1"/>
    <property type="molecule type" value="Genomic_DNA"/>
</dbReference>
<proteinExistence type="predicted"/>
<organism evidence="1 2">
    <name type="scientific">Stephania japonica</name>
    <dbReference type="NCBI Taxonomy" id="461633"/>
    <lineage>
        <taxon>Eukaryota</taxon>
        <taxon>Viridiplantae</taxon>
        <taxon>Streptophyta</taxon>
        <taxon>Embryophyta</taxon>
        <taxon>Tracheophyta</taxon>
        <taxon>Spermatophyta</taxon>
        <taxon>Magnoliopsida</taxon>
        <taxon>Ranunculales</taxon>
        <taxon>Menispermaceae</taxon>
        <taxon>Menispermoideae</taxon>
        <taxon>Cissampelideae</taxon>
        <taxon>Stephania</taxon>
    </lineage>
</organism>
<evidence type="ECO:0000313" key="1">
    <source>
        <dbReference type="EMBL" id="KAK9102280.1"/>
    </source>
</evidence>
<sequence>MKFNCPSSPKMIVSVAGNSFGHKCIHQTTQPIHTIPASLFTKHTNNSTLKPRIV</sequence>
<reference evidence="1 2" key="1">
    <citation type="submission" date="2024-01" db="EMBL/GenBank/DDBJ databases">
        <title>Genome assemblies of Stephania.</title>
        <authorList>
            <person name="Yang L."/>
        </authorList>
    </citation>
    <scope>NUCLEOTIDE SEQUENCE [LARGE SCALE GENOMIC DNA]</scope>
    <source>
        <strain evidence="1">QJT</strain>
        <tissue evidence="1">Leaf</tissue>
    </source>
</reference>
<dbReference type="Proteomes" id="UP001417504">
    <property type="component" value="Unassembled WGS sequence"/>
</dbReference>
<name>A0AAP0EYY9_9MAGN</name>
<gene>
    <name evidence="1" type="ORF">Sjap_019534</name>
</gene>
<dbReference type="AlphaFoldDB" id="A0AAP0EYY9"/>
<keyword evidence="2" id="KW-1185">Reference proteome</keyword>